<evidence type="ECO:0000313" key="1">
    <source>
        <dbReference type="EMBL" id="GAC22280.1"/>
    </source>
</evidence>
<proteinExistence type="predicted"/>
<name>K6ZFU5_9ALTE</name>
<dbReference type="Proteomes" id="UP000006327">
    <property type="component" value="Unassembled WGS sequence"/>
</dbReference>
<organism evidence="1 2">
    <name type="scientific">Paraglaciecola arctica BSs20135</name>
    <dbReference type="NCBI Taxonomy" id="493475"/>
    <lineage>
        <taxon>Bacteria</taxon>
        <taxon>Pseudomonadati</taxon>
        <taxon>Pseudomonadota</taxon>
        <taxon>Gammaproteobacteria</taxon>
        <taxon>Alteromonadales</taxon>
        <taxon>Alteromonadaceae</taxon>
        <taxon>Paraglaciecola</taxon>
    </lineage>
</organism>
<gene>
    <name evidence="1" type="ORF">GARC_5345</name>
</gene>
<reference evidence="1 2" key="1">
    <citation type="journal article" date="2017" name="Antonie Van Leeuwenhoek">
        <title>Rhizobium rhizosphaerae sp. nov., a novel species isolated from rice rhizosphere.</title>
        <authorList>
            <person name="Zhao J.J."/>
            <person name="Zhang J."/>
            <person name="Zhang R.J."/>
            <person name="Zhang C.W."/>
            <person name="Yin H.Q."/>
            <person name="Zhang X.X."/>
        </authorList>
    </citation>
    <scope>NUCLEOTIDE SEQUENCE [LARGE SCALE GENOMIC DNA]</scope>
    <source>
        <strain evidence="1 2">BSs20135</strain>
    </source>
</reference>
<protein>
    <submittedName>
        <fullName evidence="1">Uncharacterized protein</fullName>
    </submittedName>
</protein>
<keyword evidence="2" id="KW-1185">Reference proteome</keyword>
<accession>K6ZFU5</accession>
<evidence type="ECO:0000313" key="2">
    <source>
        <dbReference type="Proteomes" id="UP000006327"/>
    </source>
</evidence>
<comment type="caution">
    <text evidence="1">The sequence shown here is derived from an EMBL/GenBank/DDBJ whole genome shotgun (WGS) entry which is preliminary data.</text>
</comment>
<dbReference type="EMBL" id="BAEO01000072">
    <property type="protein sequence ID" value="GAC22280.1"/>
    <property type="molecule type" value="Genomic_DNA"/>
</dbReference>
<dbReference type="AlphaFoldDB" id="K6ZFU5"/>
<sequence length="37" mass="4256">MADIKTSTRSVPKLLYKNAVALLFFIGIRKVKDFEKN</sequence>